<dbReference type="RefSeq" id="XP_064770212.1">
    <property type="nucleotide sequence ID" value="XM_064911337.1"/>
</dbReference>
<accession>A0ABR1FBF9</accession>
<dbReference type="GeneID" id="90036849"/>
<comment type="caution">
    <text evidence="6">The sequence shown here is derived from an EMBL/GenBank/DDBJ whole genome shotgun (WGS) entry which is preliminary data.</text>
</comment>
<evidence type="ECO:0000256" key="2">
    <source>
        <dbReference type="ARBA" id="ARBA00022884"/>
    </source>
</evidence>
<feature type="compositionally biased region" description="Polar residues" evidence="4">
    <location>
        <begin position="366"/>
        <end position="382"/>
    </location>
</feature>
<keyword evidence="2 3" id="KW-0694">RNA-binding</keyword>
<dbReference type="InterPro" id="IPR012677">
    <property type="entry name" value="Nucleotide-bd_a/b_plait_sf"/>
</dbReference>
<evidence type="ECO:0000259" key="5">
    <source>
        <dbReference type="PROSITE" id="PS50102"/>
    </source>
</evidence>
<dbReference type="Proteomes" id="UP001498771">
    <property type="component" value="Unassembled WGS sequence"/>
</dbReference>
<sequence>MTTDKTETVAADVSAKRKRSQAFEEIEIDVSQPEPLSKKELRKRKKLGIPLDAPREATAETGDDAKKSDKSKSKEKEKESKESKAKPKTDFGVWIGNLSYSTTKDDLRRMLIEKSGDEIKSDEIVRIHMPKGRDGKRKGCAYVDFTTEECMNRAIALSETPFDGRKALIKDARVFTGSKKDPNSAAAAAAASSASATAPVEGKKPYKILFIGNLPFETKAEQLEQKFTVDLKSPPLTSFGEPVEDEEEIDITIKPVKVRMATFQDTGACKGFAFIDFRSSYEAGKVLKSIGSRFSFLGRTGVKAEFGEDRSLRHRQPKPEQQQEEGESLGANYMNPERANLLNKKPSYSDSARELRSDTAPHSKPEQQTSKPESDSTQQSFAQEPRRERPPPRKSAGAGRQQRITPGMALANSQRAKVSIVPSTGKKITFDN</sequence>
<evidence type="ECO:0000256" key="1">
    <source>
        <dbReference type="ARBA" id="ARBA00022737"/>
    </source>
</evidence>
<dbReference type="SMART" id="SM00360">
    <property type="entry name" value="RRM"/>
    <property type="match status" value="2"/>
</dbReference>
<evidence type="ECO:0000313" key="7">
    <source>
        <dbReference type="Proteomes" id="UP001498771"/>
    </source>
</evidence>
<dbReference type="EMBL" id="JBBJBU010000001">
    <property type="protein sequence ID" value="KAK7207179.1"/>
    <property type="molecule type" value="Genomic_DNA"/>
</dbReference>
<dbReference type="InterPro" id="IPR000504">
    <property type="entry name" value="RRM_dom"/>
</dbReference>
<dbReference type="Pfam" id="PF00076">
    <property type="entry name" value="RRM_1"/>
    <property type="match status" value="1"/>
</dbReference>
<evidence type="ECO:0000256" key="4">
    <source>
        <dbReference type="SAM" id="MobiDB-lite"/>
    </source>
</evidence>
<evidence type="ECO:0000256" key="3">
    <source>
        <dbReference type="PROSITE-ProRule" id="PRU00176"/>
    </source>
</evidence>
<proteinExistence type="predicted"/>
<feature type="compositionally biased region" description="Basic and acidic residues" evidence="4">
    <location>
        <begin position="53"/>
        <end position="87"/>
    </location>
</feature>
<keyword evidence="7" id="KW-1185">Reference proteome</keyword>
<evidence type="ECO:0000313" key="6">
    <source>
        <dbReference type="EMBL" id="KAK7207179.1"/>
    </source>
</evidence>
<organism evidence="6 7">
    <name type="scientific">Myxozyma melibiosi</name>
    <dbReference type="NCBI Taxonomy" id="54550"/>
    <lineage>
        <taxon>Eukaryota</taxon>
        <taxon>Fungi</taxon>
        <taxon>Dikarya</taxon>
        <taxon>Ascomycota</taxon>
        <taxon>Saccharomycotina</taxon>
        <taxon>Lipomycetes</taxon>
        <taxon>Lipomycetales</taxon>
        <taxon>Lipomycetaceae</taxon>
        <taxon>Myxozyma</taxon>
    </lineage>
</organism>
<dbReference type="InterPro" id="IPR035979">
    <property type="entry name" value="RBD_domain_sf"/>
</dbReference>
<dbReference type="PANTHER" id="PTHR23236:SF119">
    <property type="entry name" value="NUCLEAR RNA-BINDING PROTEIN SART-3"/>
    <property type="match status" value="1"/>
</dbReference>
<dbReference type="SUPFAM" id="SSF54928">
    <property type="entry name" value="RNA-binding domain, RBD"/>
    <property type="match status" value="1"/>
</dbReference>
<feature type="compositionally biased region" description="Basic and acidic residues" evidence="4">
    <location>
        <begin position="351"/>
        <end position="365"/>
    </location>
</feature>
<dbReference type="Gene3D" id="3.30.70.330">
    <property type="match status" value="2"/>
</dbReference>
<gene>
    <name evidence="6" type="ORF">BZA70DRAFT_270668</name>
</gene>
<reference evidence="6 7" key="1">
    <citation type="submission" date="2024-03" db="EMBL/GenBank/DDBJ databases">
        <title>Genome-scale model development and genomic sequencing of the oleaginous clade Lipomyces.</title>
        <authorList>
            <consortium name="Lawrence Berkeley National Laboratory"/>
            <person name="Czajka J.J."/>
            <person name="Han Y."/>
            <person name="Kim J."/>
            <person name="Mondo S.J."/>
            <person name="Hofstad B.A."/>
            <person name="Robles A."/>
            <person name="Haridas S."/>
            <person name="Riley R."/>
            <person name="LaButti K."/>
            <person name="Pangilinan J."/>
            <person name="Andreopoulos W."/>
            <person name="Lipzen A."/>
            <person name="Yan J."/>
            <person name="Wang M."/>
            <person name="Ng V."/>
            <person name="Grigoriev I.V."/>
            <person name="Spatafora J.W."/>
            <person name="Magnuson J.K."/>
            <person name="Baker S.E."/>
            <person name="Pomraning K.R."/>
        </authorList>
    </citation>
    <scope>NUCLEOTIDE SEQUENCE [LARGE SCALE GENOMIC DNA]</scope>
    <source>
        <strain evidence="6 7">Phaff 52-87</strain>
    </source>
</reference>
<dbReference type="PANTHER" id="PTHR23236">
    <property type="entry name" value="EUKARYOTIC TRANSLATION INITIATION FACTOR 4B/4H"/>
    <property type="match status" value="1"/>
</dbReference>
<name>A0ABR1FBF9_9ASCO</name>
<protein>
    <recommendedName>
        <fullName evidence="5">RRM domain-containing protein</fullName>
    </recommendedName>
</protein>
<feature type="domain" description="RRM" evidence="5">
    <location>
        <begin position="207"/>
        <end position="319"/>
    </location>
</feature>
<feature type="domain" description="RRM" evidence="5">
    <location>
        <begin position="91"/>
        <end position="174"/>
    </location>
</feature>
<dbReference type="PROSITE" id="PS50102">
    <property type="entry name" value="RRM"/>
    <property type="match status" value="2"/>
</dbReference>
<keyword evidence="1" id="KW-0677">Repeat</keyword>
<feature type="region of interest" description="Disordered" evidence="4">
    <location>
        <begin position="307"/>
        <end position="432"/>
    </location>
</feature>
<feature type="region of interest" description="Disordered" evidence="4">
    <location>
        <begin position="1"/>
        <end position="87"/>
    </location>
</feature>